<keyword evidence="3" id="KW-1185">Reference proteome</keyword>
<keyword evidence="1" id="KW-1133">Transmembrane helix</keyword>
<sequence>MEGRSVPGAPVSHFFSVLLLLTNLMLTLCFGVAAWRVSDEGGAGNAIGTAYGWMQISAN</sequence>
<organism evidence="2 3">
    <name type="scientific">Bradyrhizobium canariense</name>
    <dbReference type="NCBI Taxonomy" id="255045"/>
    <lineage>
        <taxon>Bacteria</taxon>
        <taxon>Pseudomonadati</taxon>
        <taxon>Pseudomonadota</taxon>
        <taxon>Alphaproteobacteria</taxon>
        <taxon>Hyphomicrobiales</taxon>
        <taxon>Nitrobacteraceae</taxon>
        <taxon>Bradyrhizobium</taxon>
    </lineage>
</organism>
<proteinExistence type="predicted"/>
<feature type="transmembrane region" description="Helical" evidence="1">
    <location>
        <begin position="12"/>
        <end position="35"/>
    </location>
</feature>
<protein>
    <submittedName>
        <fullName evidence="2">Uncharacterized protein</fullName>
    </submittedName>
</protein>
<keyword evidence="1" id="KW-0812">Transmembrane</keyword>
<gene>
    <name evidence="2" type="ORF">BST63_06065</name>
</gene>
<evidence type="ECO:0000313" key="3">
    <source>
        <dbReference type="Proteomes" id="UP000193884"/>
    </source>
</evidence>
<accession>A0ABX3X9Y4</accession>
<reference evidence="2 3" key="1">
    <citation type="submission" date="2017-03" db="EMBL/GenBank/DDBJ databases">
        <title>Whole genome sequences of fourteen strains of Bradyrhizobium canariense and one strain of Bradyrhizobium japonicum isolated from Lupinus (Papilionoideae: Genisteae) species in Algeria.</title>
        <authorList>
            <person name="Crovadore J."/>
            <person name="Chekireb D."/>
            <person name="Brachmann A."/>
            <person name="Chablais R."/>
            <person name="Cochard B."/>
            <person name="Lefort F."/>
        </authorList>
    </citation>
    <scope>NUCLEOTIDE SEQUENCE [LARGE SCALE GENOMIC DNA]</scope>
    <source>
        <strain evidence="2 3">UBMAN05</strain>
    </source>
</reference>
<dbReference type="Proteomes" id="UP000193884">
    <property type="component" value="Unassembled WGS sequence"/>
</dbReference>
<dbReference type="EMBL" id="NAFK01000137">
    <property type="protein sequence ID" value="OSJ33172.1"/>
    <property type="molecule type" value="Genomic_DNA"/>
</dbReference>
<comment type="caution">
    <text evidence="2">The sequence shown here is derived from an EMBL/GenBank/DDBJ whole genome shotgun (WGS) entry which is preliminary data.</text>
</comment>
<name>A0ABX3X9Y4_9BRAD</name>
<evidence type="ECO:0000256" key="1">
    <source>
        <dbReference type="SAM" id="Phobius"/>
    </source>
</evidence>
<keyword evidence="1" id="KW-0472">Membrane</keyword>
<evidence type="ECO:0000313" key="2">
    <source>
        <dbReference type="EMBL" id="OSJ33172.1"/>
    </source>
</evidence>